<evidence type="ECO:0000313" key="1">
    <source>
        <dbReference type="EMBL" id="EOS14894.1"/>
    </source>
</evidence>
<accession>R9IC42</accession>
<evidence type="ECO:0000313" key="2">
    <source>
        <dbReference type="Proteomes" id="UP000014200"/>
    </source>
</evidence>
<protein>
    <submittedName>
        <fullName evidence="1">Uncharacterized protein</fullName>
    </submittedName>
</protein>
<name>R9IC42_9BACT</name>
<gene>
    <name evidence="1" type="ORF">C802_00911</name>
</gene>
<dbReference type="Proteomes" id="UP000014200">
    <property type="component" value="Unassembled WGS sequence"/>
</dbReference>
<sequence length="79" mass="9049">MKKWQKISGLVALVVLEIVNFVIYGSSFMQTMYIKDRPSIDRVLSDSHRALSDVGFLVLANYRCNNIPVIYLWKKGGKL</sequence>
<dbReference type="EMBL" id="ASSP01000006">
    <property type="protein sequence ID" value="EOS14894.1"/>
    <property type="molecule type" value="Genomic_DNA"/>
</dbReference>
<organism evidence="1 2">
    <name type="scientific">Phocaeicola sartorii</name>
    <dbReference type="NCBI Taxonomy" id="671267"/>
    <lineage>
        <taxon>Bacteria</taxon>
        <taxon>Pseudomonadati</taxon>
        <taxon>Bacteroidota</taxon>
        <taxon>Bacteroidia</taxon>
        <taxon>Bacteroidales</taxon>
        <taxon>Bacteroidaceae</taxon>
        <taxon>Phocaeicola</taxon>
    </lineage>
</organism>
<comment type="caution">
    <text evidence="1">The sequence shown here is derived from an EMBL/GenBank/DDBJ whole genome shotgun (WGS) entry which is preliminary data.</text>
</comment>
<reference evidence="1 2" key="1">
    <citation type="submission" date="2013-04" db="EMBL/GenBank/DDBJ databases">
        <title>The Genome Sequence of Bacteroides massiliensis dnLKV3.</title>
        <authorList>
            <consortium name="The Broad Institute Genomics Platform"/>
            <consortium name="The Broad Institute Genome Sequencing Center for Infectious Disease"/>
            <person name="Earl A."/>
            <person name="Xavier R."/>
            <person name="Kuhn K."/>
            <person name="Stappenbeck T."/>
            <person name="Walker B."/>
            <person name="Young S."/>
            <person name="Zeng Q."/>
            <person name="Gargeya S."/>
            <person name="Fitzgerald M."/>
            <person name="Haas B."/>
            <person name="Abouelleil A."/>
            <person name="Allen A.W."/>
            <person name="Alvarado L."/>
            <person name="Arachchi H.M."/>
            <person name="Berlin A.M."/>
            <person name="Chapman S.B."/>
            <person name="Gainer-Dewar J."/>
            <person name="Goldberg J."/>
            <person name="Griggs A."/>
            <person name="Gujja S."/>
            <person name="Hansen M."/>
            <person name="Howarth C."/>
            <person name="Imamovic A."/>
            <person name="Ireland A."/>
            <person name="Larimer J."/>
            <person name="McCowan C."/>
            <person name="Murphy C."/>
            <person name="Pearson M."/>
            <person name="Poon T.W."/>
            <person name="Priest M."/>
            <person name="Roberts A."/>
            <person name="Saif S."/>
            <person name="Shea T."/>
            <person name="Sisk P."/>
            <person name="Sykes S."/>
            <person name="Wortman J."/>
            <person name="Nusbaum C."/>
            <person name="Birren B."/>
        </authorList>
    </citation>
    <scope>NUCLEOTIDE SEQUENCE [LARGE SCALE GENOMIC DNA]</scope>
    <source>
        <strain evidence="2">dnLKV3</strain>
    </source>
</reference>
<keyword evidence="2" id="KW-1185">Reference proteome</keyword>
<dbReference type="RefSeq" id="WP_016275345.1">
    <property type="nucleotide sequence ID" value="NZ_CAPBMW010000030.1"/>
</dbReference>
<proteinExistence type="predicted"/>
<dbReference type="HOGENOM" id="CLU_2598730_0_0_10"/>
<dbReference type="AlphaFoldDB" id="R9IC42"/>